<proteinExistence type="predicted"/>
<feature type="transmembrane region" description="Helical" evidence="1">
    <location>
        <begin position="12"/>
        <end position="30"/>
    </location>
</feature>
<dbReference type="Proteomes" id="UP000823886">
    <property type="component" value="Unassembled WGS sequence"/>
</dbReference>
<dbReference type="PIRSF" id="PIRSF031501">
    <property type="entry name" value="QueT"/>
    <property type="match status" value="1"/>
</dbReference>
<reference evidence="2" key="1">
    <citation type="journal article" date="2021" name="PeerJ">
        <title>Extensive microbial diversity within the chicken gut microbiome revealed by metagenomics and culture.</title>
        <authorList>
            <person name="Gilroy R."/>
            <person name="Ravi A."/>
            <person name="Getino M."/>
            <person name="Pursley I."/>
            <person name="Horton D.L."/>
            <person name="Alikhan N.F."/>
            <person name="Baker D."/>
            <person name="Gharbi K."/>
            <person name="Hall N."/>
            <person name="Watson M."/>
            <person name="Adriaenssens E.M."/>
            <person name="Foster-Nyarko E."/>
            <person name="Jarju S."/>
            <person name="Secka A."/>
            <person name="Antonio M."/>
            <person name="Oren A."/>
            <person name="Chaudhuri R.R."/>
            <person name="La Ragione R."/>
            <person name="Hildebrand F."/>
            <person name="Pallen M.J."/>
        </authorList>
    </citation>
    <scope>NUCLEOTIDE SEQUENCE</scope>
    <source>
        <strain evidence="2">ChiBcec2-3848</strain>
    </source>
</reference>
<keyword evidence="1" id="KW-1133">Transmembrane helix</keyword>
<evidence type="ECO:0000313" key="2">
    <source>
        <dbReference type="EMBL" id="HJC63220.1"/>
    </source>
</evidence>
<feature type="transmembrane region" description="Helical" evidence="1">
    <location>
        <begin position="42"/>
        <end position="63"/>
    </location>
</feature>
<protein>
    <submittedName>
        <fullName evidence="2">QueT transporter family protein</fullName>
    </submittedName>
</protein>
<keyword evidence="1" id="KW-0472">Membrane</keyword>
<dbReference type="InterPro" id="IPR010387">
    <property type="entry name" value="QueT"/>
</dbReference>
<feature type="transmembrane region" description="Helical" evidence="1">
    <location>
        <begin position="69"/>
        <end position="96"/>
    </location>
</feature>
<organism evidence="2 3">
    <name type="scientific">Candidatus Blautia merdavium</name>
    <dbReference type="NCBI Taxonomy" id="2838494"/>
    <lineage>
        <taxon>Bacteria</taxon>
        <taxon>Bacillati</taxon>
        <taxon>Bacillota</taxon>
        <taxon>Clostridia</taxon>
        <taxon>Lachnospirales</taxon>
        <taxon>Lachnospiraceae</taxon>
        <taxon>Blautia</taxon>
    </lineage>
</organism>
<feature type="transmembrane region" description="Helical" evidence="1">
    <location>
        <begin position="105"/>
        <end position="124"/>
    </location>
</feature>
<accession>A0A9D2TAE7</accession>
<reference evidence="2" key="2">
    <citation type="submission" date="2021-04" db="EMBL/GenBank/DDBJ databases">
        <authorList>
            <person name="Gilroy R."/>
        </authorList>
    </citation>
    <scope>NUCLEOTIDE SEQUENCE</scope>
    <source>
        <strain evidence="2">ChiBcec2-3848</strain>
    </source>
</reference>
<dbReference type="Pfam" id="PF06177">
    <property type="entry name" value="QueT"/>
    <property type="match status" value="1"/>
</dbReference>
<dbReference type="PANTHER" id="PTHR40044:SF1">
    <property type="entry name" value="INTEGRAL MEMBRANE PROTEIN"/>
    <property type="match status" value="1"/>
</dbReference>
<comment type="caution">
    <text evidence="2">The sequence shown here is derived from an EMBL/GenBank/DDBJ whole genome shotgun (WGS) entry which is preliminary data.</text>
</comment>
<gene>
    <name evidence="2" type="ORF">H9753_06345</name>
</gene>
<name>A0A9D2TAE7_9FIRM</name>
<sequence length="170" mass="18716">MENIEKMNRVQKLTFSAMVMALYIVILYFTQGFSFGAYQIRIATSLYALSYLFPFLVFPLGLANLISNMLFGGFGIADMLGGCIVGVATTACIVFIRRKGWNRMLIAVPIVLVPGLGVATYLSYFLHLPYWLMAVNLCIGQLIPSVVGVVLVKALEKVWYPSRTSGAAGR</sequence>
<evidence type="ECO:0000313" key="3">
    <source>
        <dbReference type="Proteomes" id="UP000823886"/>
    </source>
</evidence>
<keyword evidence="1" id="KW-0812">Transmembrane</keyword>
<feature type="transmembrane region" description="Helical" evidence="1">
    <location>
        <begin position="130"/>
        <end position="152"/>
    </location>
</feature>
<evidence type="ECO:0000256" key="1">
    <source>
        <dbReference type="SAM" id="Phobius"/>
    </source>
</evidence>
<dbReference type="PANTHER" id="PTHR40044">
    <property type="entry name" value="INTEGRAL MEMBRANE PROTEIN-RELATED"/>
    <property type="match status" value="1"/>
</dbReference>
<dbReference type="EMBL" id="DWVZ01000082">
    <property type="protein sequence ID" value="HJC63220.1"/>
    <property type="molecule type" value="Genomic_DNA"/>
</dbReference>
<dbReference type="AlphaFoldDB" id="A0A9D2TAE7"/>